<keyword evidence="2" id="KW-1185">Reference proteome</keyword>
<organism evidence="1 2">
    <name type="scientific">Culicoidibacter larvae</name>
    <dbReference type="NCBI Taxonomy" id="2579976"/>
    <lineage>
        <taxon>Bacteria</taxon>
        <taxon>Bacillati</taxon>
        <taxon>Bacillota</taxon>
        <taxon>Culicoidibacteria</taxon>
        <taxon>Culicoidibacterales</taxon>
        <taxon>Culicoidibacteraceae</taxon>
        <taxon>Culicoidibacter</taxon>
    </lineage>
</organism>
<accession>A0A5R8QFS8</accession>
<name>A0A5R8QFS8_9FIRM</name>
<dbReference type="EMBL" id="VBWP01000002">
    <property type="protein sequence ID" value="TLG76644.1"/>
    <property type="molecule type" value="Genomic_DNA"/>
</dbReference>
<sequence>MAKIIPIGQLYKHRNDLREAFDYLDEGEYLRAFTAYKASLPADDLALLFLEELIDQTYEDFANDVFIGAYESYISFDKPIDIMYIERYLQILYQNDEFEKLRKHTKALRSKGSSFWLLCDYFDQQLDTICEFADDAEYGALFDADILKEMITANFSYGAIDYDFRFDPMSLKQSLAQIRDILAGDVWTSKEKAILLQLLAEAEIEELILVKTEHGEAEVFPCQLPVLRNIPLFELIGDYLDSEPSYALTAQTLLTLYILELYPFIDKMLTSETLLLLLHQLVYEMNNDSRALKLAAKNKTTITDYDKIYPEFKKFCFNN</sequence>
<gene>
    <name evidence="1" type="ORF">FEZ08_03240</name>
</gene>
<protein>
    <submittedName>
        <fullName evidence="1">Uncharacterized protein</fullName>
    </submittedName>
</protein>
<reference evidence="1 2" key="1">
    <citation type="submission" date="2019-05" db="EMBL/GenBank/DDBJ databases">
        <title>Culicoidintestinum kansasii gen. nov., sp. nov. from the gastrointestinal tract of the biting midge, Culicoides sonorensis.</title>
        <authorList>
            <person name="Neupane S."/>
            <person name="Ghosh A."/>
            <person name="Gunther S."/>
            <person name="Martin K."/>
            <person name="Zurek L."/>
        </authorList>
    </citation>
    <scope>NUCLEOTIDE SEQUENCE [LARGE SCALE GENOMIC DNA]</scope>
    <source>
        <strain evidence="1 2">CS-1</strain>
    </source>
</reference>
<dbReference type="AlphaFoldDB" id="A0A5R8QFS8"/>
<evidence type="ECO:0000313" key="1">
    <source>
        <dbReference type="EMBL" id="TLG76644.1"/>
    </source>
</evidence>
<dbReference type="Proteomes" id="UP000306912">
    <property type="component" value="Unassembled WGS sequence"/>
</dbReference>
<proteinExistence type="predicted"/>
<dbReference type="InParanoid" id="A0A5R8QFS8"/>
<dbReference type="RefSeq" id="WP_138190281.1">
    <property type="nucleotide sequence ID" value="NZ_VBWP01000002.1"/>
</dbReference>
<evidence type="ECO:0000313" key="2">
    <source>
        <dbReference type="Proteomes" id="UP000306912"/>
    </source>
</evidence>
<comment type="caution">
    <text evidence="1">The sequence shown here is derived from an EMBL/GenBank/DDBJ whole genome shotgun (WGS) entry which is preliminary data.</text>
</comment>